<feature type="transmembrane region" description="Helical" evidence="1">
    <location>
        <begin position="55"/>
        <end position="71"/>
    </location>
</feature>
<dbReference type="PANTHER" id="PTHR43229">
    <property type="entry name" value="NODULATION PROTEIN J"/>
    <property type="match status" value="1"/>
</dbReference>
<feature type="transmembrane region" description="Helical" evidence="1">
    <location>
        <begin position="173"/>
        <end position="191"/>
    </location>
</feature>
<feature type="transmembrane region" description="Helical" evidence="1">
    <location>
        <begin position="225"/>
        <end position="246"/>
    </location>
</feature>
<feature type="domain" description="ABC transmembrane type-2" evidence="2">
    <location>
        <begin position="24"/>
        <end position="249"/>
    </location>
</feature>
<evidence type="ECO:0000256" key="1">
    <source>
        <dbReference type="SAM" id="Phobius"/>
    </source>
</evidence>
<dbReference type="PROSITE" id="PS51012">
    <property type="entry name" value="ABC_TM2"/>
    <property type="match status" value="1"/>
</dbReference>
<dbReference type="Proteomes" id="UP000231246">
    <property type="component" value="Unassembled WGS sequence"/>
</dbReference>
<dbReference type="PANTHER" id="PTHR43229:SF2">
    <property type="entry name" value="NODULATION PROTEIN J"/>
    <property type="match status" value="1"/>
</dbReference>
<keyword evidence="1" id="KW-0812">Transmembrane</keyword>
<reference evidence="3 4" key="1">
    <citation type="submission" date="2017-09" db="EMBL/GenBank/DDBJ databases">
        <title>Depth-based differentiation of microbial function through sediment-hosted aquifers and enrichment of novel symbionts in the deep terrestrial subsurface.</title>
        <authorList>
            <person name="Probst A.J."/>
            <person name="Ladd B."/>
            <person name="Jarett J.K."/>
            <person name="Geller-Mcgrath D.E."/>
            <person name="Sieber C.M."/>
            <person name="Emerson J.B."/>
            <person name="Anantharaman K."/>
            <person name="Thomas B.C."/>
            <person name="Malmstrom R."/>
            <person name="Stieglmeier M."/>
            <person name="Klingl A."/>
            <person name="Woyke T."/>
            <person name="Ryan C.M."/>
            <person name="Banfield J.F."/>
        </authorList>
    </citation>
    <scope>NUCLEOTIDE SEQUENCE [LARGE SCALE GENOMIC DNA]</scope>
    <source>
        <strain evidence="3">CG22_combo_CG10-13_8_21_14_all_38_20</strain>
    </source>
</reference>
<keyword evidence="1" id="KW-0472">Membrane</keyword>
<protein>
    <recommendedName>
        <fullName evidence="2">ABC transmembrane type-2 domain-containing protein</fullName>
    </recommendedName>
</protein>
<accession>A0A2H0BWY6</accession>
<evidence type="ECO:0000313" key="3">
    <source>
        <dbReference type="EMBL" id="PIP61550.1"/>
    </source>
</evidence>
<feature type="transmembrane region" description="Helical" evidence="1">
    <location>
        <begin position="91"/>
        <end position="110"/>
    </location>
</feature>
<evidence type="ECO:0000259" key="2">
    <source>
        <dbReference type="PROSITE" id="PS51012"/>
    </source>
</evidence>
<feature type="transmembrane region" description="Helical" evidence="1">
    <location>
        <begin position="143"/>
        <end position="166"/>
    </location>
</feature>
<dbReference type="InterPro" id="IPR051784">
    <property type="entry name" value="Nod_factor_ABC_transporter"/>
</dbReference>
<keyword evidence="1" id="KW-1133">Transmembrane helix</keyword>
<dbReference type="InterPro" id="IPR047817">
    <property type="entry name" value="ABC2_TM_bact-type"/>
</dbReference>
<dbReference type="AlphaFoldDB" id="A0A2H0BWY6"/>
<comment type="caution">
    <text evidence="3">The sequence shown here is derived from an EMBL/GenBank/DDBJ whole genome shotgun (WGS) entry which is preliminary data.</text>
</comment>
<evidence type="ECO:0000313" key="4">
    <source>
        <dbReference type="Proteomes" id="UP000231246"/>
    </source>
</evidence>
<dbReference type="EMBL" id="PCTA01000023">
    <property type="protein sequence ID" value="PIP61550.1"/>
    <property type="molecule type" value="Genomic_DNA"/>
</dbReference>
<name>A0A2H0BWY6_9BACT</name>
<sequence length="262" mass="30026">MKISLTRISGLALRHLYPLKRDFDLLSDMIYWPLVDIVLWGVTSQWLSSTSGTQNLIVAILLGLVLWNVIWRSQAEISRNLMDEIWNNNLVNIFSTPLTVLEWIITVLLLSVGKTFITLAFIIPAVLFLYTVNVLVLGWWLPIFYLLASITGWSIGFISAGIVLRWGPKVQTVIWTLPGFLLPLSAIFYPVDKLPTFIQPVSWMIPTTYILESMREILNGHFVPVHYILASIVLNIIWLSASIWYFKRSFTISKDLGLNRFN</sequence>
<proteinExistence type="predicted"/>
<feature type="transmembrane region" description="Helical" evidence="1">
    <location>
        <begin position="117"/>
        <end position="137"/>
    </location>
</feature>
<organism evidence="3 4">
    <name type="scientific">Candidatus Roizmanbacteria bacterium CG22_combo_CG10-13_8_21_14_all_38_20</name>
    <dbReference type="NCBI Taxonomy" id="1974862"/>
    <lineage>
        <taxon>Bacteria</taxon>
        <taxon>Candidatus Roizmaniibacteriota</taxon>
    </lineage>
</organism>
<gene>
    <name evidence="3" type="ORF">COW99_03420</name>
</gene>